<dbReference type="CDD" id="cd16325">
    <property type="entry name" value="LolA"/>
    <property type="match status" value="1"/>
</dbReference>
<name>A0A6S6S577_9BACT</name>
<dbReference type="NCBIfam" id="NF000663">
    <property type="entry name" value="PRK00031.2-1"/>
    <property type="match status" value="1"/>
</dbReference>
<protein>
    <submittedName>
        <fullName evidence="3">Outer membrane lipoprotein carrier protein LolA</fullName>
    </submittedName>
</protein>
<keyword evidence="3" id="KW-0449">Lipoprotein</keyword>
<organism evidence="3">
    <name type="scientific">uncultured Sulfurovum sp</name>
    <dbReference type="NCBI Taxonomy" id="269237"/>
    <lineage>
        <taxon>Bacteria</taxon>
        <taxon>Pseudomonadati</taxon>
        <taxon>Campylobacterota</taxon>
        <taxon>Epsilonproteobacteria</taxon>
        <taxon>Campylobacterales</taxon>
        <taxon>Sulfurovaceae</taxon>
        <taxon>Sulfurovum</taxon>
        <taxon>environmental samples</taxon>
    </lineage>
</organism>
<dbReference type="SUPFAM" id="SSF89392">
    <property type="entry name" value="Prokaryotic lipoproteins and lipoprotein localization factors"/>
    <property type="match status" value="1"/>
</dbReference>
<evidence type="ECO:0000256" key="1">
    <source>
        <dbReference type="ARBA" id="ARBA00022729"/>
    </source>
</evidence>
<feature type="chain" id="PRO_5027604991" evidence="2">
    <location>
        <begin position="17"/>
        <end position="188"/>
    </location>
</feature>
<sequence length="188" mass="21443">MKLFISLLALSITLSADITLPQNFKTDFHQSITNEKGKVINYEGTVLFKNLKESLANIMGEETNYTRSLFKWSYTVPTKKEVCTDGTQLIVVDHDLEQVSNYLIEEGMNLDEILKIANKISSTDYQATYKDIEYLITLDDKAQLQQIVYVDSLDNNVKIIFKNMNYNTTVNETSLECSAPEVYDIIKG</sequence>
<dbReference type="EMBL" id="CACVAP010000031">
    <property type="protein sequence ID" value="CAA6800666.1"/>
    <property type="molecule type" value="Genomic_DNA"/>
</dbReference>
<dbReference type="Gene3D" id="2.50.20.10">
    <property type="entry name" value="Lipoprotein localisation LolA/LolB/LppX"/>
    <property type="match status" value="1"/>
</dbReference>
<dbReference type="Pfam" id="PF03548">
    <property type="entry name" value="LolA"/>
    <property type="match status" value="1"/>
</dbReference>
<dbReference type="PANTHER" id="PTHR35869">
    <property type="entry name" value="OUTER-MEMBRANE LIPOPROTEIN CARRIER PROTEIN"/>
    <property type="match status" value="1"/>
</dbReference>
<accession>A0A6S6S577</accession>
<feature type="signal peptide" evidence="2">
    <location>
        <begin position="1"/>
        <end position="16"/>
    </location>
</feature>
<keyword evidence="1 2" id="KW-0732">Signal</keyword>
<evidence type="ECO:0000313" key="3">
    <source>
        <dbReference type="EMBL" id="CAA6800666.1"/>
    </source>
</evidence>
<gene>
    <name evidence="3" type="ORF">HELGO_WM12376</name>
</gene>
<proteinExistence type="predicted"/>
<dbReference type="AlphaFoldDB" id="A0A6S6S577"/>
<evidence type="ECO:0000256" key="2">
    <source>
        <dbReference type="SAM" id="SignalP"/>
    </source>
</evidence>
<dbReference type="PANTHER" id="PTHR35869:SF1">
    <property type="entry name" value="OUTER-MEMBRANE LIPOPROTEIN CARRIER PROTEIN"/>
    <property type="match status" value="1"/>
</dbReference>
<reference evidence="3" key="1">
    <citation type="submission" date="2020-01" db="EMBL/GenBank/DDBJ databases">
        <authorList>
            <person name="Meier V. D."/>
            <person name="Meier V D."/>
        </authorList>
    </citation>
    <scope>NUCLEOTIDE SEQUENCE</scope>
    <source>
        <strain evidence="3">HLG_WM_MAG_06</strain>
    </source>
</reference>
<dbReference type="InterPro" id="IPR029046">
    <property type="entry name" value="LolA/LolB/LppX"/>
</dbReference>
<dbReference type="InterPro" id="IPR004564">
    <property type="entry name" value="OM_lipoprot_carrier_LolA-like"/>
</dbReference>